<proteinExistence type="predicted"/>
<gene>
    <name evidence="2" type="ORF">DR864_22690</name>
</gene>
<evidence type="ECO:0000313" key="2">
    <source>
        <dbReference type="EMBL" id="AXE20350.1"/>
    </source>
</evidence>
<dbReference type="Pfam" id="PF10677">
    <property type="entry name" value="DUF2490"/>
    <property type="match status" value="1"/>
</dbReference>
<protein>
    <submittedName>
        <fullName evidence="2">DUF2490 domain-containing protein</fullName>
    </submittedName>
</protein>
<evidence type="ECO:0000313" key="3">
    <source>
        <dbReference type="Proteomes" id="UP000251993"/>
    </source>
</evidence>
<name>A0A344TNX9_9BACT</name>
<sequence length="254" mass="29512">MRHIFLFFTAFLTFPCIAQNVTLYGVAPSYSQMGRISGKWSYNLNATSAINMISQIVENKNFPAGHTHFVLQAMSVYQLNKKWSVGGGYAFGRHNIFGLRENENRLIAQVSYQHKLGNFIITHRGRYEWRQPVNLQTHIRSKADIGRYQFWVTYPLYDVSTTKKGFYLMASNEAFLYFKGATNGPVSSRNGSLLSENWMHLGGGYNAGKTRAELGYCFQALVRNKVQDYRLFNLLQINIYHTINWDDVQYWWYM</sequence>
<dbReference type="KEGG" id="run:DR864_22690"/>
<dbReference type="Proteomes" id="UP000251993">
    <property type="component" value="Chromosome"/>
</dbReference>
<evidence type="ECO:0000256" key="1">
    <source>
        <dbReference type="SAM" id="SignalP"/>
    </source>
</evidence>
<feature type="signal peptide" evidence="1">
    <location>
        <begin position="1"/>
        <end position="18"/>
    </location>
</feature>
<organism evidence="2 3">
    <name type="scientific">Runella rosea</name>
    <dbReference type="NCBI Taxonomy" id="2259595"/>
    <lineage>
        <taxon>Bacteria</taxon>
        <taxon>Pseudomonadati</taxon>
        <taxon>Bacteroidota</taxon>
        <taxon>Cytophagia</taxon>
        <taxon>Cytophagales</taxon>
        <taxon>Spirosomataceae</taxon>
        <taxon>Runella</taxon>
    </lineage>
</organism>
<dbReference type="RefSeq" id="WP_114069113.1">
    <property type="nucleotide sequence ID" value="NZ_CP030850.1"/>
</dbReference>
<dbReference type="OrthoDB" id="1118734at2"/>
<keyword evidence="1" id="KW-0732">Signal</keyword>
<dbReference type="AlphaFoldDB" id="A0A344TNX9"/>
<feature type="chain" id="PRO_5016814869" evidence="1">
    <location>
        <begin position="19"/>
        <end position="254"/>
    </location>
</feature>
<dbReference type="EMBL" id="CP030850">
    <property type="protein sequence ID" value="AXE20350.1"/>
    <property type="molecule type" value="Genomic_DNA"/>
</dbReference>
<dbReference type="InterPro" id="IPR019619">
    <property type="entry name" value="DUF2490"/>
</dbReference>
<keyword evidence="3" id="KW-1185">Reference proteome</keyword>
<reference evidence="2 3" key="1">
    <citation type="submission" date="2018-07" db="EMBL/GenBank/DDBJ databases">
        <title>Genome sequencing of Runella.</title>
        <authorList>
            <person name="Baek M.-G."/>
            <person name="Yi H."/>
        </authorList>
    </citation>
    <scope>NUCLEOTIDE SEQUENCE [LARGE SCALE GENOMIC DNA]</scope>
    <source>
        <strain evidence="2 3">HYN0085</strain>
    </source>
</reference>
<accession>A0A344TNX9</accession>